<dbReference type="AlphaFoldDB" id="A0A0L8I786"/>
<dbReference type="GO" id="GO:0008061">
    <property type="term" value="F:chitin binding"/>
    <property type="evidence" value="ECO:0007669"/>
    <property type="project" value="InterPro"/>
</dbReference>
<proteinExistence type="predicted"/>
<sequence>MNIDPKYCNRFIPCYNGTSYPSLACQRGLHFSFRQQRCMSAAIAGCPLLHG</sequence>
<gene>
    <name evidence="2" type="ORF">OCBIM_22030349mg</name>
</gene>
<feature type="domain" description="Chitin-binding type-2" evidence="1">
    <location>
        <begin position="1"/>
        <end position="48"/>
    </location>
</feature>
<dbReference type="PROSITE" id="PS50940">
    <property type="entry name" value="CHIT_BIND_II"/>
    <property type="match status" value="1"/>
</dbReference>
<dbReference type="InterPro" id="IPR002557">
    <property type="entry name" value="Chitin-bd_dom"/>
</dbReference>
<evidence type="ECO:0000259" key="1">
    <source>
        <dbReference type="PROSITE" id="PS50940"/>
    </source>
</evidence>
<accession>A0A0L8I786</accession>
<reference evidence="2" key="1">
    <citation type="submission" date="2015-07" db="EMBL/GenBank/DDBJ databases">
        <title>MeaNS - Measles Nucleotide Surveillance Program.</title>
        <authorList>
            <person name="Tran T."/>
            <person name="Druce J."/>
        </authorList>
    </citation>
    <scope>NUCLEOTIDE SEQUENCE</scope>
    <source>
        <strain evidence="2">UCB-OBI-ISO-001</strain>
        <tissue evidence="2">Gonad</tissue>
    </source>
</reference>
<dbReference type="Gene3D" id="2.170.140.10">
    <property type="entry name" value="Chitin binding domain"/>
    <property type="match status" value="1"/>
</dbReference>
<dbReference type="EMBL" id="KQ416344">
    <property type="protein sequence ID" value="KOF97341.1"/>
    <property type="molecule type" value="Genomic_DNA"/>
</dbReference>
<protein>
    <recommendedName>
        <fullName evidence="1">Chitin-binding type-2 domain-containing protein</fullName>
    </recommendedName>
</protein>
<dbReference type="Pfam" id="PF01607">
    <property type="entry name" value="CBM_14"/>
    <property type="match status" value="1"/>
</dbReference>
<dbReference type="GO" id="GO:0005576">
    <property type="term" value="C:extracellular region"/>
    <property type="evidence" value="ECO:0007669"/>
    <property type="project" value="InterPro"/>
</dbReference>
<name>A0A0L8I786_OCTBM</name>
<evidence type="ECO:0000313" key="2">
    <source>
        <dbReference type="EMBL" id="KOF97341.1"/>
    </source>
</evidence>
<dbReference type="InterPro" id="IPR036508">
    <property type="entry name" value="Chitin-bd_dom_sf"/>
</dbReference>
<organism evidence="2">
    <name type="scientific">Octopus bimaculoides</name>
    <name type="common">California two-spotted octopus</name>
    <dbReference type="NCBI Taxonomy" id="37653"/>
    <lineage>
        <taxon>Eukaryota</taxon>
        <taxon>Metazoa</taxon>
        <taxon>Spiralia</taxon>
        <taxon>Lophotrochozoa</taxon>
        <taxon>Mollusca</taxon>
        <taxon>Cephalopoda</taxon>
        <taxon>Coleoidea</taxon>
        <taxon>Octopodiformes</taxon>
        <taxon>Octopoda</taxon>
        <taxon>Incirrata</taxon>
        <taxon>Octopodidae</taxon>
        <taxon>Octopus</taxon>
    </lineage>
</organism>
<dbReference type="SUPFAM" id="SSF57625">
    <property type="entry name" value="Invertebrate chitin-binding proteins"/>
    <property type="match status" value="1"/>
</dbReference>